<name>A0ABY6DYS5_9ACTN</name>
<dbReference type="SUPFAM" id="SSF56645">
    <property type="entry name" value="Acyl-CoA dehydrogenase NM domain-like"/>
    <property type="match status" value="1"/>
</dbReference>
<keyword evidence="4" id="KW-1185">Reference proteome</keyword>
<dbReference type="InterPro" id="IPR037069">
    <property type="entry name" value="AcylCoA_DH/ox_N_sf"/>
</dbReference>
<feature type="domain" description="Acyl-CoA dehydrogenase C-terminal" evidence="2">
    <location>
        <begin position="235"/>
        <end position="303"/>
    </location>
</feature>
<dbReference type="InterPro" id="IPR046373">
    <property type="entry name" value="Acyl-CoA_Oxase/DH_mid-dom_sf"/>
</dbReference>
<dbReference type="Gene3D" id="1.10.540.10">
    <property type="entry name" value="Acyl-CoA dehydrogenase/oxidase, N-terminal domain"/>
    <property type="match status" value="1"/>
</dbReference>
<dbReference type="InterPro" id="IPR009100">
    <property type="entry name" value="AcylCoA_DH/oxidase_NM_dom_sf"/>
</dbReference>
<dbReference type="Pfam" id="PF08028">
    <property type="entry name" value="Acyl-CoA_dh_2"/>
    <property type="match status" value="1"/>
</dbReference>
<dbReference type="EMBL" id="CP106793">
    <property type="protein sequence ID" value="UXY19484.1"/>
    <property type="molecule type" value="Genomic_DNA"/>
</dbReference>
<dbReference type="GO" id="GO:0016787">
    <property type="term" value="F:hydrolase activity"/>
    <property type="evidence" value="ECO:0007669"/>
    <property type="project" value="UniProtKB-KW"/>
</dbReference>
<organism evidence="3 4">
    <name type="scientific">Streptomyces cynarae</name>
    <dbReference type="NCBI Taxonomy" id="2981134"/>
    <lineage>
        <taxon>Bacteria</taxon>
        <taxon>Bacillati</taxon>
        <taxon>Actinomycetota</taxon>
        <taxon>Actinomycetes</taxon>
        <taxon>Kitasatosporales</taxon>
        <taxon>Streptomycetaceae</taxon>
        <taxon>Streptomyces</taxon>
    </lineage>
</organism>
<keyword evidence="3" id="KW-0378">Hydrolase</keyword>
<dbReference type="Gene3D" id="1.20.140.10">
    <property type="entry name" value="Butyryl-CoA Dehydrogenase, subunit A, domain 3"/>
    <property type="match status" value="1"/>
</dbReference>
<sequence length="308" mass="31786">MSDASPARAPAPTAREVGVLAGAHAAKAELDRMLGPEVTEAIRAGGFARHFVPARWGGTEGSFGTFVREVADVAAGDASAAWCASIAATLGRMAGFLPEEGQRAVWADGPDAFVVGALMPGGNARAVTGGWEIDGKWAFLSGIHASDHALLCCPVPTADGGRDVRFLLVPRAAYTIEETWFTVGMRGTGSDTLALEPTYVPREHTFARADLLAGQPVASEAHVNRVPLKSVSGLSFAAPVLGAAEGALHSWSGAVAQKRRVAPSTERISGGQDATSELTLARAAGEIDAARLLLERAAADADAGGRLR</sequence>
<protein>
    <submittedName>
        <fullName evidence="3">Hydrolase</fullName>
    </submittedName>
</protein>
<accession>A0ABY6DYS5</accession>
<gene>
    <name evidence="3" type="ORF">N8I84_12660</name>
</gene>
<dbReference type="Proteomes" id="UP001061298">
    <property type="component" value="Chromosome"/>
</dbReference>
<proteinExistence type="predicted"/>
<reference evidence="3" key="1">
    <citation type="submission" date="2022-10" db="EMBL/GenBank/DDBJ databases">
        <authorList>
            <person name="Mo P."/>
        </authorList>
    </citation>
    <scope>NUCLEOTIDE SEQUENCE</scope>
    <source>
        <strain evidence="3">HUAS 13-4</strain>
    </source>
</reference>
<dbReference type="InterPro" id="IPR013107">
    <property type="entry name" value="Acyl-CoA_DH_C"/>
</dbReference>
<evidence type="ECO:0000313" key="3">
    <source>
        <dbReference type="EMBL" id="UXY19484.1"/>
    </source>
</evidence>
<evidence type="ECO:0000313" key="4">
    <source>
        <dbReference type="Proteomes" id="UP001061298"/>
    </source>
</evidence>
<keyword evidence="1" id="KW-0560">Oxidoreductase</keyword>
<evidence type="ECO:0000259" key="2">
    <source>
        <dbReference type="Pfam" id="PF08028"/>
    </source>
</evidence>
<evidence type="ECO:0000256" key="1">
    <source>
        <dbReference type="ARBA" id="ARBA00023002"/>
    </source>
</evidence>
<dbReference type="Gene3D" id="2.40.110.10">
    <property type="entry name" value="Butyryl-CoA Dehydrogenase, subunit A, domain 2"/>
    <property type="match status" value="1"/>
</dbReference>